<comment type="caution">
    <text evidence="1">The sequence shown here is derived from an EMBL/GenBank/DDBJ whole genome shotgun (WGS) entry which is preliminary data.</text>
</comment>
<name>A0ABR1UWI9_9PEZI</name>
<dbReference type="Proteomes" id="UP001446871">
    <property type="component" value="Unassembled WGS sequence"/>
</dbReference>
<proteinExistence type="predicted"/>
<reference evidence="1 2" key="1">
    <citation type="submission" date="2023-01" db="EMBL/GenBank/DDBJ databases">
        <title>Analysis of 21 Apiospora genomes using comparative genomics revels a genus with tremendous synthesis potential of carbohydrate active enzymes and secondary metabolites.</title>
        <authorList>
            <person name="Sorensen T."/>
        </authorList>
    </citation>
    <scope>NUCLEOTIDE SEQUENCE [LARGE SCALE GENOMIC DNA]</scope>
    <source>
        <strain evidence="1 2">CBS 83171</strain>
    </source>
</reference>
<accession>A0ABR1UWI9</accession>
<organism evidence="1 2">
    <name type="scientific">Apiospora saccharicola</name>
    <dbReference type="NCBI Taxonomy" id="335842"/>
    <lineage>
        <taxon>Eukaryota</taxon>
        <taxon>Fungi</taxon>
        <taxon>Dikarya</taxon>
        <taxon>Ascomycota</taxon>
        <taxon>Pezizomycotina</taxon>
        <taxon>Sordariomycetes</taxon>
        <taxon>Xylariomycetidae</taxon>
        <taxon>Amphisphaeriales</taxon>
        <taxon>Apiosporaceae</taxon>
        <taxon>Apiospora</taxon>
    </lineage>
</organism>
<keyword evidence="2" id="KW-1185">Reference proteome</keyword>
<evidence type="ECO:0000313" key="2">
    <source>
        <dbReference type="Proteomes" id="UP001446871"/>
    </source>
</evidence>
<evidence type="ECO:0000313" key="1">
    <source>
        <dbReference type="EMBL" id="KAK8063300.1"/>
    </source>
</evidence>
<sequence>MTGVQAGLVHHQAVVMRRRREMRSRSCVAKLFDRHLCGDSLTFEAAKLLHHLPKMGRMVMFSLGDLVGKEAPHVPQADAFERRIVKKLESMGSLRSAICIGIDYGMAS</sequence>
<protein>
    <submittedName>
        <fullName evidence="1">Uncharacterized protein</fullName>
    </submittedName>
</protein>
<gene>
    <name evidence="1" type="ORF">PG996_007952</name>
</gene>
<dbReference type="EMBL" id="JAQQWM010000005">
    <property type="protein sequence ID" value="KAK8063300.1"/>
    <property type="molecule type" value="Genomic_DNA"/>
</dbReference>